<dbReference type="PANTHER" id="PTHR43391:SF14">
    <property type="entry name" value="DEHYDROGENASE_REDUCTASE SDR FAMILY PROTEIN 7-LIKE"/>
    <property type="match status" value="1"/>
</dbReference>
<dbReference type="PROSITE" id="PS00061">
    <property type="entry name" value="ADH_SHORT"/>
    <property type="match status" value="1"/>
</dbReference>
<keyword evidence="3" id="KW-0560">Oxidoreductase</keyword>
<dbReference type="InterPro" id="IPR036291">
    <property type="entry name" value="NAD(P)-bd_dom_sf"/>
</dbReference>
<dbReference type="Pfam" id="PF00106">
    <property type="entry name" value="adh_short"/>
    <property type="match status" value="1"/>
</dbReference>
<dbReference type="RefSeq" id="WP_208095074.1">
    <property type="nucleotide sequence ID" value="NZ_JAGDYM010000001.1"/>
</dbReference>
<sequence>MSGPNRIAVVTGSSSGLGRALAARFVAGGYLVVGLDIRTGEPLDGLTEIAADITDASAVRVAFEQAAMLGELELLVNAAGVYPRSTLASSSVEAYRRIFDVNVLGTVLPTQAFADIRDREGRGCVINVASVDGLNPTPKSVLYSASKAAVISLTRGIADELAAQNVRIFGVAPDYIATETVIELVGGKVPDSAATPEQVAETCWDLSRTGSFALVTGETLVLRKNALDS</sequence>
<reference evidence="5" key="1">
    <citation type="submission" date="2021-03" db="EMBL/GenBank/DDBJ databases">
        <title>Leucobacter chromiisoli sp. nov., isolated from chromium-containing soil of chemical plant.</title>
        <authorList>
            <person name="Xu Z."/>
        </authorList>
    </citation>
    <scope>NUCLEOTIDE SEQUENCE</scope>
    <source>
        <strain evidence="5">S27</strain>
    </source>
</reference>
<name>A0A939MP14_9MICO</name>
<organism evidence="5 6">
    <name type="scientific">Leucobacter weissii</name>
    <dbReference type="NCBI Taxonomy" id="1983706"/>
    <lineage>
        <taxon>Bacteria</taxon>
        <taxon>Bacillati</taxon>
        <taxon>Actinomycetota</taxon>
        <taxon>Actinomycetes</taxon>
        <taxon>Micrococcales</taxon>
        <taxon>Microbacteriaceae</taxon>
        <taxon>Leucobacter</taxon>
    </lineage>
</organism>
<dbReference type="Proteomes" id="UP000664382">
    <property type="component" value="Unassembled WGS sequence"/>
</dbReference>
<dbReference type="InterPro" id="IPR002347">
    <property type="entry name" value="SDR_fam"/>
</dbReference>
<evidence type="ECO:0000256" key="1">
    <source>
        <dbReference type="ARBA" id="ARBA00006484"/>
    </source>
</evidence>
<evidence type="ECO:0000256" key="3">
    <source>
        <dbReference type="ARBA" id="ARBA00023002"/>
    </source>
</evidence>
<dbReference type="PRINTS" id="PR00081">
    <property type="entry name" value="GDHRDH"/>
</dbReference>
<dbReference type="EMBL" id="JAGDYM010000001">
    <property type="protein sequence ID" value="MBO1900439.1"/>
    <property type="molecule type" value="Genomic_DNA"/>
</dbReference>
<dbReference type="PANTHER" id="PTHR43391">
    <property type="entry name" value="RETINOL DEHYDROGENASE-RELATED"/>
    <property type="match status" value="1"/>
</dbReference>
<dbReference type="SUPFAM" id="SSF51735">
    <property type="entry name" value="NAD(P)-binding Rossmann-fold domains"/>
    <property type="match status" value="1"/>
</dbReference>
<dbReference type="AlphaFoldDB" id="A0A939MP14"/>
<dbReference type="InterPro" id="IPR020904">
    <property type="entry name" value="Sc_DH/Rdtase_CS"/>
</dbReference>
<dbReference type="GO" id="GO:0005829">
    <property type="term" value="C:cytosol"/>
    <property type="evidence" value="ECO:0007669"/>
    <property type="project" value="TreeGrafter"/>
</dbReference>
<comment type="similarity">
    <text evidence="1 4">Belongs to the short-chain dehydrogenases/reductases (SDR) family.</text>
</comment>
<evidence type="ECO:0000313" key="6">
    <source>
        <dbReference type="Proteomes" id="UP000664382"/>
    </source>
</evidence>
<comment type="caution">
    <text evidence="5">The sequence shown here is derived from an EMBL/GenBank/DDBJ whole genome shotgun (WGS) entry which is preliminary data.</text>
</comment>
<dbReference type="PRINTS" id="PR00080">
    <property type="entry name" value="SDRFAMILY"/>
</dbReference>
<dbReference type="Gene3D" id="3.40.50.720">
    <property type="entry name" value="NAD(P)-binding Rossmann-like Domain"/>
    <property type="match status" value="1"/>
</dbReference>
<dbReference type="CDD" id="cd05233">
    <property type="entry name" value="SDR_c"/>
    <property type="match status" value="1"/>
</dbReference>
<accession>A0A939MP14</accession>
<evidence type="ECO:0000313" key="5">
    <source>
        <dbReference type="EMBL" id="MBO1900439.1"/>
    </source>
</evidence>
<dbReference type="GO" id="GO:0016491">
    <property type="term" value="F:oxidoreductase activity"/>
    <property type="evidence" value="ECO:0007669"/>
    <property type="project" value="UniProtKB-KW"/>
</dbReference>
<proteinExistence type="inferred from homology"/>
<evidence type="ECO:0000256" key="2">
    <source>
        <dbReference type="ARBA" id="ARBA00022857"/>
    </source>
</evidence>
<gene>
    <name evidence="5" type="ORF">J4H92_00555</name>
</gene>
<keyword evidence="2" id="KW-0521">NADP</keyword>
<evidence type="ECO:0000256" key="4">
    <source>
        <dbReference type="RuleBase" id="RU000363"/>
    </source>
</evidence>
<keyword evidence="6" id="KW-1185">Reference proteome</keyword>
<protein>
    <submittedName>
        <fullName evidence="5">SDR family oxidoreductase</fullName>
    </submittedName>
</protein>